<keyword evidence="7 8" id="KW-0472">Membrane</keyword>
<feature type="transmembrane region" description="Helical" evidence="8">
    <location>
        <begin position="645"/>
        <end position="667"/>
    </location>
</feature>
<dbReference type="AlphaFoldDB" id="A0A0G9H5I6"/>
<protein>
    <submittedName>
        <fullName evidence="10">Carbon starvation protein A</fullName>
    </submittedName>
</protein>
<dbReference type="Pfam" id="PF02554">
    <property type="entry name" value="CstA"/>
    <property type="match status" value="1"/>
</dbReference>
<keyword evidence="4" id="KW-1003">Cell membrane</keyword>
<dbReference type="InterPro" id="IPR003706">
    <property type="entry name" value="CstA_N"/>
</dbReference>
<feature type="transmembrane region" description="Helical" evidence="8">
    <location>
        <begin position="167"/>
        <end position="191"/>
    </location>
</feature>
<feature type="transmembrane region" description="Helical" evidence="8">
    <location>
        <begin position="547"/>
        <end position="572"/>
    </location>
</feature>
<dbReference type="GO" id="GO:0009267">
    <property type="term" value="P:cellular response to starvation"/>
    <property type="evidence" value="ECO:0007669"/>
    <property type="project" value="InterPro"/>
</dbReference>
<evidence type="ECO:0000256" key="8">
    <source>
        <dbReference type="SAM" id="Phobius"/>
    </source>
</evidence>
<feature type="domain" description="CstA N-terminal" evidence="9">
    <location>
        <begin position="39"/>
        <end position="597"/>
    </location>
</feature>
<dbReference type="InterPro" id="IPR051605">
    <property type="entry name" value="CstA"/>
</dbReference>
<dbReference type="RefSeq" id="WP_046972431.1">
    <property type="nucleotide sequence ID" value="NZ_JPLA01000037.1"/>
</dbReference>
<accession>A0A0G9H5I6</accession>
<evidence type="ECO:0000259" key="9">
    <source>
        <dbReference type="Pfam" id="PF02554"/>
    </source>
</evidence>
<dbReference type="PANTHER" id="PTHR30252">
    <property type="entry name" value="INNER MEMBRANE PEPTIDE TRANSPORTER"/>
    <property type="match status" value="1"/>
</dbReference>
<feature type="transmembrane region" description="Helical" evidence="8">
    <location>
        <begin position="290"/>
        <end position="311"/>
    </location>
</feature>
<feature type="transmembrane region" description="Helical" evidence="8">
    <location>
        <begin position="197"/>
        <end position="217"/>
    </location>
</feature>
<dbReference type="PANTHER" id="PTHR30252:SF3">
    <property type="entry name" value="PYRUVATE_PROTON SYMPORTER BTST"/>
    <property type="match status" value="1"/>
</dbReference>
<evidence type="ECO:0000313" key="11">
    <source>
        <dbReference type="Proteomes" id="UP000035481"/>
    </source>
</evidence>
<evidence type="ECO:0000256" key="5">
    <source>
        <dbReference type="ARBA" id="ARBA00022692"/>
    </source>
</evidence>
<feature type="transmembrane region" description="Helical" evidence="8">
    <location>
        <begin position="39"/>
        <end position="58"/>
    </location>
</feature>
<comment type="similarity">
    <text evidence="2">Belongs to the peptide transporter carbon starvation (CstA) (TC 2.A.114) family.</text>
</comment>
<feature type="transmembrane region" description="Helical" evidence="8">
    <location>
        <begin position="263"/>
        <end position="283"/>
    </location>
</feature>
<comment type="caution">
    <text evidence="10">The sequence shown here is derived from an EMBL/GenBank/DDBJ whole genome shotgun (WGS) entry which is preliminary data.</text>
</comment>
<keyword evidence="3" id="KW-0813">Transport</keyword>
<sequence>MSTVAVKPSPAGKILWAAIAIVGAWCLSVVALRRGEPINAIWLVAAAIAVFVIGYRFYSKFINDKVLRMDPSRATPAVLRNDGLDYVPTDKWVVFGHHFAAIAGAGPLVGPVLAAQMGYLPGTLWILFGVVFAGAVQDFMILGLSVRRDGRSLGNMLRDELGPTAGVVAMFGVLVLMMIVLAVLALVVVKALTHSPWGTFTVAATIPIALLMGIYLRWLRPGKILEVSIIGLILLLSSIWFGAHVAASPTWSAVFDFDAKSLAWLLIAYGFCASVLPVWLLLAPRDYLSTFLKIGTILLLALAIFLAAPTLQMPAVTKFIDGTGPVFQGNLFPFLFITIACGAVSGWHSIIASGTTPKLIANEGEARMIGYGGMLMEAFVAIMALVAAASLHPGVYFAMNSPAALIGTTAQSAATAISQWGFVVTPDELLNTAKNIGESSILSRAGGAPTLAVGMAQLLHGIIPGEGMMAFWYHYAILFEALFILTTVDAGTRVGRFMIQEIAGLIHKPLQHTESWTGNLLATAICVGLWGYFLYQGAVDPLGGINTLWPLFGIANQMLAAVALMLATVVTVKLKRERYVLVPGIPAIWLCVCTLTAGWEKLSGPISFTAAAQKYAQAAADGKLLAPAKTVEEMQRIVTNNYVDAALTGIFMLLILTMLAFTLRAIVRAWGINHPTAHEEPYVALGTAPSR</sequence>
<evidence type="ECO:0000256" key="4">
    <source>
        <dbReference type="ARBA" id="ARBA00022475"/>
    </source>
</evidence>
<evidence type="ECO:0000256" key="6">
    <source>
        <dbReference type="ARBA" id="ARBA00022989"/>
    </source>
</evidence>
<proteinExistence type="inferred from homology"/>
<organism evidence="10 11">
    <name type="scientific">Dyella japonica DSM 16301</name>
    <dbReference type="NCBI Taxonomy" id="1440762"/>
    <lineage>
        <taxon>Bacteria</taxon>
        <taxon>Pseudomonadati</taxon>
        <taxon>Pseudomonadota</taxon>
        <taxon>Gammaproteobacteria</taxon>
        <taxon>Lysobacterales</taxon>
        <taxon>Rhodanobacteraceae</taxon>
        <taxon>Dyella</taxon>
    </lineage>
</organism>
<evidence type="ECO:0000256" key="7">
    <source>
        <dbReference type="ARBA" id="ARBA00023136"/>
    </source>
</evidence>
<dbReference type="STRING" id="1440762.Y882_13675"/>
<feature type="transmembrane region" description="Helical" evidence="8">
    <location>
        <begin position="371"/>
        <end position="391"/>
    </location>
</feature>
<evidence type="ECO:0000313" key="10">
    <source>
        <dbReference type="EMBL" id="KLD62972.1"/>
    </source>
</evidence>
<dbReference type="Proteomes" id="UP000035481">
    <property type="component" value="Unassembled WGS sequence"/>
</dbReference>
<dbReference type="OrthoDB" id="9761224at2"/>
<reference evidence="10 11" key="1">
    <citation type="journal article" date="2015" name="Antonie Van Leeuwenhoek">
        <title>A phylogenomic and molecular marker based taxonomic framework for the order Xanthomonadales: proposal to transfer the families Algiphilaceae and Solimonadaceae to the order Nevskiales ord. nov. and to create a new family within the order Xanthomonadales, the family Rhodanobacteraceae fam. nov., containing the genus Rhodanobacter and its closest relatives.</title>
        <authorList>
            <person name="Naushad S."/>
            <person name="Adeolu M."/>
            <person name="Wong S."/>
            <person name="Sohail M."/>
            <person name="Schellhorn H.E."/>
            <person name="Gupta R.S."/>
        </authorList>
    </citation>
    <scope>NUCLEOTIDE SEQUENCE [LARGE SCALE GENOMIC DNA]</scope>
    <source>
        <strain evidence="10 11">DSM 16301</strain>
    </source>
</reference>
<feature type="transmembrane region" description="Helical" evidence="8">
    <location>
        <begin position="472"/>
        <end position="495"/>
    </location>
</feature>
<evidence type="ECO:0000256" key="1">
    <source>
        <dbReference type="ARBA" id="ARBA00004651"/>
    </source>
</evidence>
<feature type="transmembrane region" description="Helical" evidence="8">
    <location>
        <begin position="14"/>
        <end position="32"/>
    </location>
</feature>
<dbReference type="PATRIC" id="fig|1440762.4.peg.2372"/>
<gene>
    <name evidence="10" type="ORF">Y882_13675</name>
</gene>
<name>A0A0G9H5I6_9GAMM</name>
<keyword evidence="6 8" id="KW-1133">Transmembrane helix</keyword>
<dbReference type="GO" id="GO:0005886">
    <property type="term" value="C:plasma membrane"/>
    <property type="evidence" value="ECO:0007669"/>
    <property type="project" value="UniProtKB-SubCell"/>
</dbReference>
<evidence type="ECO:0000256" key="3">
    <source>
        <dbReference type="ARBA" id="ARBA00022448"/>
    </source>
</evidence>
<feature type="transmembrane region" description="Helical" evidence="8">
    <location>
        <begin position="224"/>
        <end position="243"/>
    </location>
</feature>
<comment type="subcellular location">
    <subcellularLocation>
        <location evidence="1">Cell membrane</location>
        <topology evidence="1">Multi-pass membrane protein</topology>
    </subcellularLocation>
</comment>
<evidence type="ECO:0000256" key="2">
    <source>
        <dbReference type="ARBA" id="ARBA00007755"/>
    </source>
</evidence>
<feature type="transmembrane region" description="Helical" evidence="8">
    <location>
        <begin position="331"/>
        <end position="350"/>
    </location>
</feature>
<keyword evidence="5 8" id="KW-0812">Transmembrane</keyword>
<dbReference type="EMBL" id="JPLA01000037">
    <property type="protein sequence ID" value="KLD62972.1"/>
    <property type="molecule type" value="Genomic_DNA"/>
</dbReference>
<feature type="transmembrane region" description="Helical" evidence="8">
    <location>
        <begin position="516"/>
        <end position="535"/>
    </location>
</feature>
<feature type="transmembrane region" description="Helical" evidence="8">
    <location>
        <begin position="579"/>
        <end position="599"/>
    </location>
</feature>
<feature type="transmembrane region" description="Helical" evidence="8">
    <location>
        <begin position="124"/>
        <end position="146"/>
    </location>
</feature>